<dbReference type="GO" id="GO:0016094">
    <property type="term" value="P:polyprenol biosynthetic process"/>
    <property type="evidence" value="ECO:0007669"/>
    <property type="project" value="TreeGrafter"/>
</dbReference>
<dbReference type="InterPro" id="IPR036424">
    <property type="entry name" value="UPP_synth-like_sf"/>
</dbReference>
<accession>A0A9D1L8I7</accession>
<evidence type="ECO:0000256" key="2">
    <source>
        <dbReference type="ARBA" id="ARBA00022679"/>
    </source>
</evidence>
<dbReference type="CDD" id="cd00475">
    <property type="entry name" value="Cis_IPPS"/>
    <property type="match status" value="1"/>
</dbReference>
<evidence type="ECO:0000313" key="4">
    <source>
        <dbReference type="Proteomes" id="UP000824089"/>
    </source>
</evidence>
<dbReference type="EC" id="2.5.1.31" evidence="3"/>
<dbReference type="PROSITE" id="PS01066">
    <property type="entry name" value="UPP_SYNTHASE"/>
    <property type="match status" value="1"/>
</dbReference>
<reference evidence="3" key="2">
    <citation type="journal article" date="2021" name="PeerJ">
        <title>Extensive microbial diversity within the chicken gut microbiome revealed by metagenomics and culture.</title>
        <authorList>
            <person name="Gilroy R."/>
            <person name="Ravi A."/>
            <person name="Getino M."/>
            <person name="Pursley I."/>
            <person name="Horton D.L."/>
            <person name="Alikhan N.F."/>
            <person name="Baker D."/>
            <person name="Gharbi K."/>
            <person name="Hall N."/>
            <person name="Watson M."/>
            <person name="Adriaenssens E.M."/>
            <person name="Foster-Nyarko E."/>
            <person name="Jarju S."/>
            <person name="Secka A."/>
            <person name="Antonio M."/>
            <person name="Oren A."/>
            <person name="Chaudhuri R.R."/>
            <person name="La Ragione R."/>
            <person name="Hildebrand F."/>
            <person name="Pallen M.J."/>
        </authorList>
    </citation>
    <scope>NUCLEOTIDE SEQUENCE</scope>
    <source>
        <strain evidence="3">CHK195-4489</strain>
    </source>
</reference>
<dbReference type="Proteomes" id="UP000824089">
    <property type="component" value="Unassembled WGS sequence"/>
</dbReference>
<gene>
    <name evidence="3" type="primary">uppS</name>
    <name evidence="3" type="ORF">IAD50_01455</name>
</gene>
<protein>
    <submittedName>
        <fullName evidence="3">Di-trans,poly-cis-decaprenylcistransferase</fullName>
        <ecNumber evidence="3">2.5.1.31</ecNumber>
    </submittedName>
</protein>
<sequence length="202" mass="23144">VEAYRQLLSDAAEFGIRYVTFYAFSTENWKRSAAEVDGLMSLLAAQLKNFNKIMGKNKDKIRFLIIGDRSRLSASLQKSIARIEEETQHNTELTALIAINYGGRDEILRGVKAIAREISEGNISEAEVNASLFQKYLYTADAPDPDLLIRTSGEERISNFLLWQMAYTEFYFDSGWWPDFSKERLIAALRAYTKRQRRYGGS</sequence>
<proteinExistence type="predicted"/>
<comment type="cofactor">
    <cofactor evidence="1">
        <name>Mg(2+)</name>
        <dbReference type="ChEBI" id="CHEBI:18420"/>
    </cofactor>
</comment>
<dbReference type="AlphaFoldDB" id="A0A9D1L8I7"/>
<evidence type="ECO:0000256" key="1">
    <source>
        <dbReference type="ARBA" id="ARBA00001946"/>
    </source>
</evidence>
<dbReference type="Pfam" id="PF01255">
    <property type="entry name" value="Prenyltransf"/>
    <property type="match status" value="1"/>
</dbReference>
<dbReference type="Gene3D" id="3.40.1180.10">
    <property type="entry name" value="Decaprenyl diphosphate synthase-like"/>
    <property type="match status" value="1"/>
</dbReference>
<dbReference type="EMBL" id="DVMM01000028">
    <property type="protein sequence ID" value="HIU28944.1"/>
    <property type="molecule type" value="Genomic_DNA"/>
</dbReference>
<dbReference type="PANTHER" id="PTHR10291:SF0">
    <property type="entry name" value="DEHYDRODOLICHYL DIPHOSPHATE SYNTHASE 2"/>
    <property type="match status" value="1"/>
</dbReference>
<dbReference type="SUPFAM" id="SSF64005">
    <property type="entry name" value="Undecaprenyl diphosphate synthase"/>
    <property type="match status" value="1"/>
</dbReference>
<evidence type="ECO:0000313" key="3">
    <source>
        <dbReference type="EMBL" id="HIU28944.1"/>
    </source>
</evidence>
<name>A0A9D1L8I7_9CLOT</name>
<dbReference type="PANTHER" id="PTHR10291">
    <property type="entry name" value="DEHYDRODOLICHYL DIPHOSPHATE SYNTHASE FAMILY MEMBER"/>
    <property type="match status" value="1"/>
</dbReference>
<dbReference type="NCBIfam" id="TIGR00055">
    <property type="entry name" value="uppS"/>
    <property type="match status" value="1"/>
</dbReference>
<feature type="non-terminal residue" evidence="3">
    <location>
        <position position="1"/>
    </location>
</feature>
<dbReference type="InterPro" id="IPR018520">
    <property type="entry name" value="UPP_synth-like_CS"/>
</dbReference>
<dbReference type="GO" id="GO:0008834">
    <property type="term" value="F:ditrans,polycis-undecaprenyl-diphosphate synthase [(2E,6E)-farnesyl-diphosphate specific] activity"/>
    <property type="evidence" value="ECO:0007669"/>
    <property type="project" value="UniProtKB-EC"/>
</dbReference>
<comment type="caution">
    <text evidence="3">The sequence shown here is derived from an EMBL/GenBank/DDBJ whole genome shotgun (WGS) entry which is preliminary data.</text>
</comment>
<reference evidence="3" key="1">
    <citation type="submission" date="2020-10" db="EMBL/GenBank/DDBJ databases">
        <authorList>
            <person name="Gilroy R."/>
        </authorList>
    </citation>
    <scope>NUCLEOTIDE SEQUENCE</scope>
    <source>
        <strain evidence="3">CHK195-4489</strain>
    </source>
</reference>
<keyword evidence="2 3" id="KW-0808">Transferase</keyword>
<dbReference type="InterPro" id="IPR001441">
    <property type="entry name" value="UPP_synth-like"/>
</dbReference>
<organism evidence="3 4">
    <name type="scientific">Candidatus Egerieisoma faecipullorum</name>
    <dbReference type="NCBI Taxonomy" id="2840963"/>
    <lineage>
        <taxon>Bacteria</taxon>
        <taxon>Bacillati</taxon>
        <taxon>Bacillota</taxon>
        <taxon>Clostridia</taxon>
        <taxon>Eubacteriales</taxon>
        <taxon>Clostridiaceae</taxon>
        <taxon>Clostridiaceae incertae sedis</taxon>
        <taxon>Candidatus Egerieisoma</taxon>
    </lineage>
</organism>